<dbReference type="Proteomes" id="UP000265520">
    <property type="component" value="Unassembled WGS sequence"/>
</dbReference>
<evidence type="ECO:0000256" key="1">
    <source>
        <dbReference type="SAM" id="MobiDB-lite"/>
    </source>
</evidence>
<feature type="region of interest" description="Disordered" evidence="1">
    <location>
        <begin position="1"/>
        <end position="33"/>
    </location>
</feature>
<proteinExistence type="predicted"/>
<organism evidence="2 3">
    <name type="scientific">Trifolium medium</name>
    <dbReference type="NCBI Taxonomy" id="97028"/>
    <lineage>
        <taxon>Eukaryota</taxon>
        <taxon>Viridiplantae</taxon>
        <taxon>Streptophyta</taxon>
        <taxon>Embryophyta</taxon>
        <taxon>Tracheophyta</taxon>
        <taxon>Spermatophyta</taxon>
        <taxon>Magnoliopsida</taxon>
        <taxon>eudicotyledons</taxon>
        <taxon>Gunneridae</taxon>
        <taxon>Pentapetalae</taxon>
        <taxon>rosids</taxon>
        <taxon>fabids</taxon>
        <taxon>Fabales</taxon>
        <taxon>Fabaceae</taxon>
        <taxon>Papilionoideae</taxon>
        <taxon>50 kb inversion clade</taxon>
        <taxon>NPAAA clade</taxon>
        <taxon>Hologalegina</taxon>
        <taxon>IRL clade</taxon>
        <taxon>Trifolieae</taxon>
        <taxon>Trifolium</taxon>
    </lineage>
</organism>
<evidence type="ECO:0000313" key="2">
    <source>
        <dbReference type="EMBL" id="MCI81795.1"/>
    </source>
</evidence>
<protein>
    <submittedName>
        <fullName evidence="2">Uncharacterized protein</fullName>
    </submittedName>
</protein>
<keyword evidence="3" id="KW-1185">Reference proteome</keyword>
<reference evidence="2 3" key="1">
    <citation type="journal article" date="2018" name="Front. Plant Sci.">
        <title>Red Clover (Trifolium pratense) and Zigzag Clover (T. medium) - A Picture of Genomic Similarities and Differences.</title>
        <authorList>
            <person name="Dluhosova J."/>
            <person name="Istvanek J."/>
            <person name="Nedelnik J."/>
            <person name="Repkova J."/>
        </authorList>
    </citation>
    <scope>NUCLEOTIDE SEQUENCE [LARGE SCALE GENOMIC DNA]</scope>
    <source>
        <strain evidence="3">cv. 10/8</strain>
        <tissue evidence="2">Leaf</tissue>
    </source>
</reference>
<comment type="caution">
    <text evidence="2">The sequence shown here is derived from an EMBL/GenBank/DDBJ whole genome shotgun (WGS) entry which is preliminary data.</text>
</comment>
<evidence type="ECO:0000313" key="3">
    <source>
        <dbReference type="Proteomes" id="UP000265520"/>
    </source>
</evidence>
<dbReference type="AlphaFoldDB" id="A0A392V4C0"/>
<dbReference type="EMBL" id="LXQA011027744">
    <property type="protein sequence ID" value="MCI81795.1"/>
    <property type="molecule type" value="Genomic_DNA"/>
</dbReference>
<accession>A0A392V4C0</accession>
<name>A0A392V4C0_9FABA</name>
<feature type="non-terminal residue" evidence="2">
    <location>
        <position position="33"/>
    </location>
</feature>
<feature type="compositionally biased region" description="Pro residues" evidence="1">
    <location>
        <begin position="15"/>
        <end position="33"/>
    </location>
</feature>
<sequence>MPINFPLPLQILSPTHPPPPAAAAPPPRPPRHR</sequence>